<evidence type="ECO:0000256" key="2">
    <source>
        <dbReference type="ARBA" id="ARBA00023163"/>
    </source>
</evidence>
<dbReference type="InterPro" id="IPR002818">
    <property type="entry name" value="DJ-1/PfpI"/>
</dbReference>
<dbReference type="GO" id="GO:0043565">
    <property type="term" value="F:sequence-specific DNA binding"/>
    <property type="evidence" value="ECO:0007669"/>
    <property type="project" value="InterPro"/>
</dbReference>
<dbReference type="OrthoDB" id="3660033at2"/>
<keyword evidence="5" id="KW-1185">Reference proteome</keyword>
<dbReference type="GO" id="GO:0003700">
    <property type="term" value="F:DNA-binding transcription factor activity"/>
    <property type="evidence" value="ECO:0007669"/>
    <property type="project" value="InterPro"/>
</dbReference>
<name>A0A7K0CEJ5_9ACTN</name>
<organism evidence="4 5">
    <name type="scientific">Streptomyces smaragdinus</name>
    <dbReference type="NCBI Taxonomy" id="2585196"/>
    <lineage>
        <taxon>Bacteria</taxon>
        <taxon>Bacillati</taxon>
        <taxon>Actinomycetota</taxon>
        <taxon>Actinomycetes</taxon>
        <taxon>Kitasatosporales</taxon>
        <taxon>Streptomycetaceae</taxon>
        <taxon>Streptomyces</taxon>
    </lineage>
</organism>
<dbReference type="InterPro" id="IPR018060">
    <property type="entry name" value="HTH_AraC"/>
</dbReference>
<dbReference type="PROSITE" id="PS01124">
    <property type="entry name" value="HTH_ARAC_FAMILY_2"/>
    <property type="match status" value="1"/>
</dbReference>
<dbReference type="Pfam" id="PF12833">
    <property type="entry name" value="HTH_18"/>
    <property type="match status" value="1"/>
</dbReference>
<dbReference type="SMART" id="SM00342">
    <property type="entry name" value="HTH_ARAC"/>
    <property type="match status" value="1"/>
</dbReference>
<feature type="domain" description="HTH araC/xylS-type" evidence="3">
    <location>
        <begin position="211"/>
        <end position="309"/>
    </location>
</feature>
<dbReference type="InterPro" id="IPR029062">
    <property type="entry name" value="Class_I_gatase-like"/>
</dbReference>
<reference evidence="4 5" key="1">
    <citation type="submission" date="2019-10" db="EMBL/GenBank/DDBJ databases">
        <title>Streptomyces smaragdinus sp. nov. and Streptomyces fabii sp. nov., isolated from the gut of fungus growing-termite Macrotermes natalensis.</title>
        <authorList>
            <person name="Schwitalla J."/>
            <person name="Benndorf R."/>
            <person name="Martin K."/>
            <person name="De Beer W."/>
            <person name="Kaster A.-K."/>
            <person name="Vollmers J."/>
            <person name="Poulsen M."/>
            <person name="Beemelmanns C."/>
        </authorList>
    </citation>
    <scope>NUCLEOTIDE SEQUENCE [LARGE SCALE GENOMIC DNA]</scope>
    <source>
        <strain evidence="4 5">RB5</strain>
    </source>
</reference>
<dbReference type="Gene3D" id="1.10.10.60">
    <property type="entry name" value="Homeodomain-like"/>
    <property type="match status" value="1"/>
</dbReference>
<dbReference type="PANTHER" id="PTHR43130">
    <property type="entry name" value="ARAC-FAMILY TRANSCRIPTIONAL REGULATOR"/>
    <property type="match status" value="1"/>
</dbReference>
<dbReference type="SUPFAM" id="SSF52317">
    <property type="entry name" value="Class I glutamine amidotransferase-like"/>
    <property type="match status" value="1"/>
</dbReference>
<dbReference type="SUPFAM" id="SSF46689">
    <property type="entry name" value="Homeodomain-like"/>
    <property type="match status" value="2"/>
</dbReference>
<proteinExistence type="predicted"/>
<comment type="caution">
    <text evidence="4">The sequence shown here is derived from an EMBL/GenBank/DDBJ whole genome shotgun (WGS) entry which is preliminary data.</text>
</comment>
<dbReference type="RefSeq" id="WP_153451144.1">
    <property type="nucleotide sequence ID" value="NZ_WEGJ01000004.1"/>
</dbReference>
<dbReference type="InterPro" id="IPR009057">
    <property type="entry name" value="Homeodomain-like_sf"/>
</dbReference>
<dbReference type="InterPro" id="IPR052158">
    <property type="entry name" value="INH-QAR"/>
</dbReference>
<evidence type="ECO:0000256" key="1">
    <source>
        <dbReference type="ARBA" id="ARBA00023015"/>
    </source>
</evidence>
<evidence type="ECO:0000313" key="5">
    <source>
        <dbReference type="Proteomes" id="UP000466345"/>
    </source>
</evidence>
<keyword evidence="1" id="KW-0805">Transcription regulation</keyword>
<dbReference type="EMBL" id="WEGJ01000004">
    <property type="protein sequence ID" value="MQY11897.1"/>
    <property type="molecule type" value="Genomic_DNA"/>
</dbReference>
<dbReference type="Pfam" id="PF01965">
    <property type="entry name" value="DJ-1_PfpI"/>
    <property type="match status" value="1"/>
</dbReference>
<dbReference type="CDD" id="cd03137">
    <property type="entry name" value="GATase1_AraC_1"/>
    <property type="match status" value="1"/>
</dbReference>
<accession>A0A7K0CEJ5</accession>
<keyword evidence="2" id="KW-0804">Transcription</keyword>
<gene>
    <name evidence="4" type="primary">cdhR_2</name>
    <name evidence="4" type="ORF">SRB5_20160</name>
</gene>
<protein>
    <submittedName>
        <fullName evidence="4">HTH-type transcriptional regulator CdhR</fullName>
    </submittedName>
</protein>
<dbReference type="AlphaFoldDB" id="A0A7K0CEJ5"/>
<dbReference type="Gene3D" id="3.40.50.880">
    <property type="match status" value="1"/>
</dbReference>
<dbReference type="Proteomes" id="UP000466345">
    <property type="component" value="Unassembled WGS sequence"/>
</dbReference>
<dbReference type="PANTHER" id="PTHR43130:SF3">
    <property type="entry name" value="HTH-TYPE TRANSCRIPTIONAL REGULATOR RV1931C"/>
    <property type="match status" value="1"/>
</dbReference>
<evidence type="ECO:0000259" key="3">
    <source>
        <dbReference type="PROSITE" id="PS01124"/>
    </source>
</evidence>
<sequence length="316" mass="33608">MTAVHRVVALSLPPQSPFELGCAARVFGDRDAYDFTVCAERRGAVATDAGYEMRVRHGLAALRGADTVVVPGKPLTEEATSPAVLDALRAAHARGARIAAICSGAFLLAEAGLLDGRAATTHWRLASRLAAYAPRVTVDAGRLYIDHGDVATSAGAGAGLDLCLHLVRADRGAAYAARVARALVMPPHREGCQLQYAEPEPAPTGPSDSLAPLLDWAAERLAEPLSVEELAARAGLSPRTLARRFTEQLGLSPGRWLLDRRVAAARALLEETDLPVEAVAARVGLHSALNLRRHFHRAMHTTPAAYRRTFRGPVPG</sequence>
<evidence type="ECO:0000313" key="4">
    <source>
        <dbReference type="EMBL" id="MQY11897.1"/>
    </source>
</evidence>